<protein>
    <submittedName>
        <fullName evidence="1">Uncharacterized protein</fullName>
    </submittedName>
</protein>
<sequence length="218" mass="23841">MFPPSAAIQLGGAVSEFTSCAVMDGPPMSVRFVSRPPDQHHLMRAPGVLSHLTSLVIHEFLWFTSWDVGGHAPLEPAEAPSLRHLRILLAPPDEHQISFSFRKSGLSCFSRPLPWRLPSLSTLHFSFRPTAAHRVLFVALSEAHAFVASCVATARLAALELTGVEVVDVDAHLWLARLHDVVESTSVSTQPATSCVADARPYQMFGDPEDVFRDDLGL</sequence>
<dbReference type="KEGG" id="adl:AURDEDRAFT_170736"/>
<dbReference type="EMBL" id="JH687805">
    <property type="protein sequence ID" value="EJD40158.1"/>
    <property type="molecule type" value="Genomic_DNA"/>
</dbReference>
<dbReference type="AlphaFoldDB" id="J0DCJ0"/>
<dbReference type="Proteomes" id="UP000006514">
    <property type="component" value="Unassembled WGS sequence"/>
</dbReference>
<organism evidence="1 2">
    <name type="scientific">Auricularia subglabra (strain TFB-10046 / SS5)</name>
    <name type="common">White-rot fungus</name>
    <name type="synonym">Auricularia delicata (strain TFB10046)</name>
    <dbReference type="NCBI Taxonomy" id="717982"/>
    <lineage>
        <taxon>Eukaryota</taxon>
        <taxon>Fungi</taxon>
        <taxon>Dikarya</taxon>
        <taxon>Basidiomycota</taxon>
        <taxon>Agaricomycotina</taxon>
        <taxon>Agaricomycetes</taxon>
        <taxon>Auriculariales</taxon>
        <taxon>Auriculariaceae</taxon>
        <taxon>Auricularia</taxon>
    </lineage>
</organism>
<name>J0DCJ0_AURST</name>
<gene>
    <name evidence="1" type="ORF">AURDEDRAFT_170736</name>
</gene>
<reference evidence="2" key="1">
    <citation type="journal article" date="2012" name="Science">
        <title>The Paleozoic origin of enzymatic lignin decomposition reconstructed from 31 fungal genomes.</title>
        <authorList>
            <person name="Floudas D."/>
            <person name="Binder M."/>
            <person name="Riley R."/>
            <person name="Barry K."/>
            <person name="Blanchette R.A."/>
            <person name="Henrissat B."/>
            <person name="Martinez A.T."/>
            <person name="Otillar R."/>
            <person name="Spatafora J.W."/>
            <person name="Yadav J.S."/>
            <person name="Aerts A."/>
            <person name="Benoit I."/>
            <person name="Boyd A."/>
            <person name="Carlson A."/>
            <person name="Copeland A."/>
            <person name="Coutinho P.M."/>
            <person name="de Vries R.P."/>
            <person name="Ferreira P."/>
            <person name="Findley K."/>
            <person name="Foster B."/>
            <person name="Gaskell J."/>
            <person name="Glotzer D."/>
            <person name="Gorecki P."/>
            <person name="Heitman J."/>
            <person name="Hesse C."/>
            <person name="Hori C."/>
            <person name="Igarashi K."/>
            <person name="Jurgens J.A."/>
            <person name="Kallen N."/>
            <person name="Kersten P."/>
            <person name="Kohler A."/>
            <person name="Kuees U."/>
            <person name="Kumar T.K.A."/>
            <person name="Kuo A."/>
            <person name="LaButti K."/>
            <person name="Larrondo L.F."/>
            <person name="Lindquist E."/>
            <person name="Ling A."/>
            <person name="Lombard V."/>
            <person name="Lucas S."/>
            <person name="Lundell T."/>
            <person name="Martin R."/>
            <person name="McLaughlin D.J."/>
            <person name="Morgenstern I."/>
            <person name="Morin E."/>
            <person name="Murat C."/>
            <person name="Nagy L.G."/>
            <person name="Nolan M."/>
            <person name="Ohm R.A."/>
            <person name="Patyshakuliyeva A."/>
            <person name="Rokas A."/>
            <person name="Ruiz-Duenas F.J."/>
            <person name="Sabat G."/>
            <person name="Salamov A."/>
            <person name="Samejima M."/>
            <person name="Schmutz J."/>
            <person name="Slot J.C."/>
            <person name="St John F."/>
            <person name="Stenlid J."/>
            <person name="Sun H."/>
            <person name="Sun S."/>
            <person name="Syed K."/>
            <person name="Tsang A."/>
            <person name="Wiebenga A."/>
            <person name="Young D."/>
            <person name="Pisabarro A."/>
            <person name="Eastwood D.C."/>
            <person name="Martin F."/>
            <person name="Cullen D."/>
            <person name="Grigoriev I.V."/>
            <person name="Hibbett D.S."/>
        </authorList>
    </citation>
    <scope>NUCLEOTIDE SEQUENCE [LARGE SCALE GENOMIC DNA]</scope>
    <source>
        <strain evidence="2">TFB10046</strain>
    </source>
</reference>
<keyword evidence="2" id="KW-1185">Reference proteome</keyword>
<accession>J0DCJ0</accession>
<proteinExistence type="predicted"/>
<dbReference type="InParanoid" id="J0DCJ0"/>
<evidence type="ECO:0000313" key="2">
    <source>
        <dbReference type="Proteomes" id="UP000006514"/>
    </source>
</evidence>
<evidence type="ECO:0000313" key="1">
    <source>
        <dbReference type="EMBL" id="EJD40158.1"/>
    </source>
</evidence>